<keyword evidence="3" id="KW-0378">Hydrolase</keyword>
<feature type="domain" description="Sulfatase N-terminal" evidence="6">
    <location>
        <begin position="41"/>
        <end position="410"/>
    </location>
</feature>
<dbReference type="Gene3D" id="3.40.720.10">
    <property type="entry name" value="Alkaline Phosphatase, subunit A"/>
    <property type="match status" value="1"/>
</dbReference>
<comment type="caution">
    <text evidence="7">The sequence shown here is derived from an EMBL/GenBank/DDBJ whole genome shotgun (WGS) entry which is preliminary data.</text>
</comment>
<proteinExistence type="inferred from homology"/>
<keyword evidence="8" id="KW-1185">Reference proteome</keyword>
<evidence type="ECO:0000313" key="7">
    <source>
        <dbReference type="EMBL" id="MER2493782.1"/>
    </source>
</evidence>
<dbReference type="PROSITE" id="PS00149">
    <property type="entry name" value="SULFATASE_2"/>
    <property type="match status" value="1"/>
</dbReference>
<feature type="signal peptide" evidence="5">
    <location>
        <begin position="1"/>
        <end position="19"/>
    </location>
</feature>
<evidence type="ECO:0000259" key="6">
    <source>
        <dbReference type="Pfam" id="PF00884"/>
    </source>
</evidence>
<feature type="chain" id="PRO_5045178134" evidence="5">
    <location>
        <begin position="20"/>
        <end position="520"/>
    </location>
</feature>
<dbReference type="PANTHER" id="PTHR42693">
    <property type="entry name" value="ARYLSULFATASE FAMILY MEMBER"/>
    <property type="match status" value="1"/>
</dbReference>
<dbReference type="PANTHER" id="PTHR42693:SF33">
    <property type="entry name" value="ARYLSULFATASE"/>
    <property type="match status" value="1"/>
</dbReference>
<dbReference type="InterPro" id="IPR000917">
    <property type="entry name" value="Sulfatase_N"/>
</dbReference>
<name>A0ABV1RM23_9ALTE</name>
<comment type="similarity">
    <text evidence="1">Belongs to the sulfatase family.</text>
</comment>
<gene>
    <name evidence="7" type="ORF">ABS311_18050</name>
</gene>
<dbReference type="EMBL" id="JBELOE010000266">
    <property type="protein sequence ID" value="MER2493782.1"/>
    <property type="molecule type" value="Genomic_DNA"/>
</dbReference>
<dbReference type="CDD" id="cd16143">
    <property type="entry name" value="ARS_like"/>
    <property type="match status" value="1"/>
</dbReference>
<accession>A0ABV1RM23</accession>
<reference evidence="7 8" key="1">
    <citation type="submission" date="2024-06" db="EMBL/GenBank/DDBJ databases">
        <authorList>
            <person name="Chen R.Y."/>
        </authorList>
    </citation>
    <scope>NUCLEOTIDE SEQUENCE [LARGE SCALE GENOMIC DNA]</scope>
    <source>
        <strain evidence="7 8">D2</strain>
    </source>
</reference>
<dbReference type="RefSeq" id="WP_350402833.1">
    <property type="nucleotide sequence ID" value="NZ_JBELOE010000266.1"/>
</dbReference>
<keyword evidence="4" id="KW-0106">Calcium</keyword>
<evidence type="ECO:0000256" key="2">
    <source>
        <dbReference type="ARBA" id="ARBA00022723"/>
    </source>
</evidence>
<sequence length="520" mass="56952">MKKIISHFYSVFCVLCLSACTYTQPITQADPQASTQATQKPNIIVILADDLGTGDVSFYNREILNKKPVVNTPSIDTLAENGIWFSNGHSATALCAPTRYAVMSGKNNYRSYAPWGVWNSFNKNAVTESDHTLGTVAKLGGYATGFVGKWHLGGDFALKDSSAIYRGTDDGEQPQVDLTKMLGGGPNNLGFDYSFMLPTGIQGPLYLAYENQSWYPLEAHSKIQYVNAQTAIEPKIVSDKGPGMGDSQWDTRKMGDILSAKAADFIKSSSKDGPFFLYYASPMVHIPHMPPESFDGKKIAGSTPSHHLDMVVELDMQINRLITALKEAGQYQNTLILLTSDNGGLLKKASIQAGHKTSGIYRGSKNLPYEGGHRTPYIASWPSKITSPIISDEAVVVQDLLATVAGAAGVKLNATEAPDSNDLTPLFTGEGEFHSRKQMFLQGGSFTQAIYIKGDWKLIIQSNRERTKFEPIALFNLKTNIRELEAQNLIKQQQARVQAMLKEYLSIRNAGIPTAPAYLN</sequence>
<organism evidence="7 8">
    <name type="scientific">Catenovulum sediminis</name>
    <dbReference type="NCBI Taxonomy" id="1740262"/>
    <lineage>
        <taxon>Bacteria</taxon>
        <taxon>Pseudomonadati</taxon>
        <taxon>Pseudomonadota</taxon>
        <taxon>Gammaproteobacteria</taxon>
        <taxon>Alteromonadales</taxon>
        <taxon>Alteromonadaceae</taxon>
        <taxon>Catenovulum</taxon>
    </lineage>
</organism>
<dbReference type="InterPro" id="IPR050738">
    <property type="entry name" value="Sulfatase"/>
</dbReference>
<dbReference type="InterPro" id="IPR024607">
    <property type="entry name" value="Sulfatase_CS"/>
</dbReference>
<keyword evidence="2" id="KW-0479">Metal-binding</keyword>
<evidence type="ECO:0000256" key="1">
    <source>
        <dbReference type="ARBA" id="ARBA00008779"/>
    </source>
</evidence>
<dbReference type="SUPFAM" id="SSF53649">
    <property type="entry name" value="Alkaline phosphatase-like"/>
    <property type="match status" value="1"/>
</dbReference>
<evidence type="ECO:0000256" key="5">
    <source>
        <dbReference type="SAM" id="SignalP"/>
    </source>
</evidence>
<dbReference type="Proteomes" id="UP001467690">
    <property type="component" value="Unassembled WGS sequence"/>
</dbReference>
<evidence type="ECO:0000313" key="8">
    <source>
        <dbReference type="Proteomes" id="UP001467690"/>
    </source>
</evidence>
<dbReference type="Pfam" id="PF00884">
    <property type="entry name" value="Sulfatase"/>
    <property type="match status" value="1"/>
</dbReference>
<dbReference type="InterPro" id="IPR017850">
    <property type="entry name" value="Alkaline_phosphatase_core_sf"/>
</dbReference>
<protein>
    <submittedName>
        <fullName evidence="7">Arylsulfatase</fullName>
    </submittedName>
</protein>
<keyword evidence="5" id="KW-0732">Signal</keyword>
<evidence type="ECO:0000256" key="3">
    <source>
        <dbReference type="ARBA" id="ARBA00022801"/>
    </source>
</evidence>
<evidence type="ECO:0000256" key="4">
    <source>
        <dbReference type="ARBA" id="ARBA00022837"/>
    </source>
</evidence>